<organism evidence="1 2">
    <name type="scientific">Bacteroides sedimenti</name>
    <dbReference type="NCBI Taxonomy" id="2136147"/>
    <lineage>
        <taxon>Bacteria</taxon>
        <taxon>Pseudomonadati</taxon>
        <taxon>Bacteroidota</taxon>
        <taxon>Bacteroidia</taxon>
        <taxon>Bacteroidales</taxon>
        <taxon>Bacteroidaceae</taxon>
        <taxon>Bacteroides</taxon>
    </lineage>
</organism>
<gene>
    <name evidence="1" type="ORF">BSYN_10610</name>
</gene>
<dbReference type="RefSeq" id="WP_353334005.1">
    <property type="nucleotide sequence ID" value="NZ_AP028055.1"/>
</dbReference>
<dbReference type="GO" id="GO:0016740">
    <property type="term" value="F:transferase activity"/>
    <property type="evidence" value="ECO:0007669"/>
    <property type="project" value="UniProtKB-KW"/>
</dbReference>
<sequence>MKILFLVFHGFSEYNGISKKIRYQVNGLKENGHKVMLCSYIIDKNGYRKRMVDESVLENYGSGFLAKIRKRVCYNAIVNYAIQNNIELVYMRSDHNANPFTIHFLRKLKIYGIRTVMEIPTYPYDDEYKNLPFSFKINLYIDKFFRNRLAKQTINIVTFSKYERIFGVPTINISNGIDFKSIKLKDHLNKNCSQINLIGVAEIHPWHGFDRVIIGLSEYYKTNPKIKVQFNIVGEGDHNEIEKLKRITVQKGIDDYVIFHGTKFGKELDELFNLADMGIASLARHRSNITYIKTLKNREYAARGIPFVYSEIDEDFENMPYIIKAPANEEPLNIQRIIDFYKGNNLTPSQIRSSIEKDLSWESQMKKVLNQINYLL</sequence>
<name>A0ABN6Z2H5_9BACE</name>
<dbReference type="Gene3D" id="3.40.50.2000">
    <property type="entry name" value="Glycogen Phosphorylase B"/>
    <property type="match status" value="2"/>
</dbReference>
<evidence type="ECO:0000313" key="1">
    <source>
        <dbReference type="EMBL" id="BEG98796.1"/>
    </source>
</evidence>
<accession>A0ABN6Z2H5</accession>
<keyword evidence="1" id="KW-0808">Transferase</keyword>
<evidence type="ECO:0000313" key="2">
    <source>
        <dbReference type="Proteomes" id="UP001496674"/>
    </source>
</evidence>
<keyword evidence="2" id="KW-1185">Reference proteome</keyword>
<dbReference type="SUPFAM" id="SSF53756">
    <property type="entry name" value="UDP-Glycosyltransferase/glycogen phosphorylase"/>
    <property type="match status" value="1"/>
</dbReference>
<proteinExistence type="predicted"/>
<dbReference type="Proteomes" id="UP001496674">
    <property type="component" value="Chromosome"/>
</dbReference>
<protein>
    <submittedName>
        <fullName evidence="1">Glycosyl transferase</fullName>
    </submittedName>
</protein>
<reference evidence="1 2" key="1">
    <citation type="submission" date="2023-04" db="EMBL/GenBank/DDBJ databases">
        <title>Draft genome sequence of acteroides sedimenti strain YN3PY1.</title>
        <authorList>
            <person name="Yoshida N."/>
        </authorList>
    </citation>
    <scope>NUCLEOTIDE SEQUENCE [LARGE SCALE GENOMIC DNA]</scope>
    <source>
        <strain evidence="1 2">YN3PY1</strain>
    </source>
</reference>
<dbReference type="EMBL" id="AP028055">
    <property type="protein sequence ID" value="BEG98796.1"/>
    <property type="molecule type" value="Genomic_DNA"/>
</dbReference>